<dbReference type="Gene3D" id="2.60.40.790">
    <property type="match status" value="1"/>
</dbReference>
<protein>
    <submittedName>
        <fullName evidence="4">Heat shock protein Hsp20</fullName>
    </submittedName>
</protein>
<reference evidence="4 5" key="1">
    <citation type="journal article" date="2014" name="PLoS Genet.">
        <title>Phylogenetically driven sequencing of extremely halophilic archaea reveals strategies for static and dynamic osmo-response.</title>
        <authorList>
            <person name="Becker E.A."/>
            <person name="Seitzer P.M."/>
            <person name="Tritt A."/>
            <person name="Larsen D."/>
            <person name="Krusor M."/>
            <person name="Yao A.I."/>
            <person name="Wu D."/>
            <person name="Madern D."/>
            <person name="Eisen J.A."/>
            <person name="Darling A.E."/>
            <person name="Facciotti M.T."/>
        </authorList>
    </citation>
    <scope>NUCLEOTIDE SEQUENCE [LARGE SCALE GENOMIC DNA]</scope>
    <source>
        <strain evidence="4 5">JCM 14978</strain>
    </source>
</reference>
<dbReference type="PROSITE" id="PS01031">
    <property type="entry name" value="SHSP"/>
    <property type="match status" value="1"/>
</dbReference>
<keyword evidence="4" id="KW-0346">Stress response</keyword>
<evidence type="ECO:0000256" key="1">
    <source>
        <dbReference type="PROSITE-ProRule" id="PRU00285"/>
    </source>
</evidence>
<proteinExistence type="inferred from homology"/>
<dbReference type="Pfam" id="PF00011">
    <property type="entry name" value="HSP20"/>
    <property type="match status" value="1"/>
</dbReference>
<dbReference type="OrthoDB" id="198277at2157"/>
<dbReference type="AlphaFoldDB" id="M0NXU4"/>
<sequence length="137" mass="15628">MNRTNPFDEIEQFFGRTPFGGDRTWGRDLRTTDIDVAEYDDEFVVMADLPGYDREDIDVRAADGRLTITAELDAEHEDADRRYLRRERRHESITRSVDLPAAVLDEDASATYRHGVLTVTLPKATGETDDSHRIDVA</sequence>
<dbReference type="CDD" id="cd06464">
    <property type="entry name" value="ACD_sHsps-like"/>
    <property type="match status" value="1"/>
</dbReference>
<comment type="caution">
    <text evidence="4">The sequence shown here is derived from an EMBL/GenBank/DDBJ whole genome shotgun (WGS) entry which is preliminary data.</text>
</comment>
<dbReference type="STRING" id="1230456.C468_11297"/>
<accession>M0NXU4</accession>
<dbReference type="EMBL" id="AOJH01000068">
    <property type="protein sequence ID" value="EMA62383.1"/>
    <property type="molecule type" value="Genomic_DNA"/>
</dbReference>
<dbReference type="InterPro" id="IPR002068">
    <property type="entry name" value="A-crystallin/Hsp20_dom"/>
</dbReference>
<evidence type="ECO:0000313" key="4">
    <source>
        <dbReference type="EMBL" id="EMA62383.1"/>
    </source>
</evidence>
<gene>
    <name evidence="4" type="ORF">C468_11297</name>
</gene>
<dbReference type="PATRIC" id="fig|1230456.3.peg.2245"/>
<comment type="similarity">
    <text evidence="1 2">Belongs to the small heat shock protein (HSP20) family.</text>
</comment>
<evidence type="ECO:0000313" key="5">
    <source>
        <dbReference type="Proteomes" id="UP000011546"/>
    </source>
</evidence>
<keyword evidence="5" id="KW-1185">Reference proteome</keyword>
<dbReference type="PANTHER" id="PTHR11527">
    <property type="entry name" value="HEAT-SHOCK PROTEIN 20 FAMILY MEMBER"/>
    <property type="match status" value="1"/>
</dbReference>
<dbReference type="Proteomes" id="UP000011546">
    <property type="component" value="Unassembled WGS sequence"/>
</dbReference>
<dbReference type="InterPro" id="IPR031107">
    <property type="entry name" value="Small_HSP"/>
</dbReference>
<organism evidence="4 5">
    <name type="scientific">Halorubrum kocurii JCM 14978</name>
    <dbReference type="NCBI Taxonomy" id="1230456"/>
    <lineage>
        <taxon>Archaea</taxon>
        <taxon>Methanobacteriati</taxon>
        <taxon>Methanobacteriota</taxon>
        <taxon>Stenosarchaea group</taxon>
        <taxon>Halobacteria</taxon>
        <taxon>Halobacteriales</taxon>
        <taxon>Haloferacaceae</taxon>
        <taxon>Halorubrum</taxon>
    </lineage>
</organism>
<evidence type="ECO:0000256" key="2">
    <source>
        <dbReference type="RuleBase" id="RU003616"/>
    </source>
</evidence>
<dbReference type="SUPFAM" id="SSF49764">
    <property type="entry name" value="HSP20-like chaperones"/>
    <property type="match status" value="1"/>
</dbReference>
<name>M0NXU4_9EURY</name>
<dbReference type="RefSeq" id="WP_008848947.1">
    <property type="nucleotide sequence ID" value="NZ_AOJH01000068.1"/>
</dbReference>
<evidence type="ECO:0000259" key="3">
    <source>
        <dbReference type="PROSITE" id="PS01031"/>
    </source>
</evidence>
<dbReference type="InterPro" id="IPR008978">
    <property type="entry name" value="HSP20-like_chaperone"/>
</dbReference>
<feature type="domain" description="SHSP" evidence="3">
    <location>
        <begin position="25"/>
        <end position="137"/>
    </location>
</feature>